<dbReference type="Proteomes" id="UP001151760">
    <property type="component" value="Unassembled WGS sequence"/>
</dbReference>
<evidence type="ECO:0000256" key="1">
    <source>
        <dbReference type="SAM" id="MobiDB-lite"/>
    </source>
</evidence>
<dbReference type="EMBL" id="BQNB010020255">
    <property type="protein sequence ID" value="GJT94001.1"/>
    <property type="molecule type" value="Genomic_DNA"/>
</dbReference>
<gene>
    <name evidence="2" type="ORF">Tco_1082846</name>
</gene>
<evidence type="ECO:0000313" key="3">
    <source>
        <dbReference type="Proteomes" id="UP001151760"/>
    </source>
</evidence>
<keyword evidence="3" id="KW-1185">Reference proteome</keyword>
<protein>
    <submittedName>
        <fullName evidence="2">Uncharacterized protein</fullName>
    </submittedName>
</protein>
<name>A0ABQ5I2R1_9ASTR</name>
<comment type="caution">
    <text evidence="2">The sequence shown here is derived from an EMBL/GenBank/DDBJ whole genome shotgun (WGS) entry which is preliminary data.</text>
</comment>
<reference evidence="2" key="1">
    <citation type="journal article" date="2022" name="Int. J. Mol. Sci.">
        <title>Draft Genome of Tanacetum Coccineum: Genomic Comparison of Closely Related Tanacetum-Family Plants.</title>
        <authorList>
            <person name="Yamashiro T."/>
            <person name="Shiraishi A."/>
            <person name="Nakayama K."/>
            <person name="Satake H."/>
        </authorList>
    </citation>
    <scope>NUCLEOTIDE SEQUENCE</scope>
</reference>
<feature type="region of interest" description="Disordered" evidence="1">
    <location>
        <begin position="113"/>
        <end position="140"/>
    </location>
</feature>
<organism evidence="2 3">
    <name type="scientific">Tanacetum coccineum</name>
    <dbReference type="NCBI Taxonomy" id="301880"/>
    <lineage>
        <taxon>Eukaryota</taxon>
        <taxon>Viridiplantae</taxon>
        <taxon>Streptophyta</taxon>
        <taxon>Embryophyta</taxon>
        <taxon>Tracheophyta</taxon>
        <taxon>Spermatophyta</taxon>
        <taxon>Magnoliopsida</taxon>
        <taxon>eudicotyledons</taxon>
        <taxon>Gunneridae</taxon>
        <taxon>Pentapetalae</taxon>
        <taxon>asterids</taxon>
        <taxon>campanulids</taxon>
        <taxon>Asterales</taxon>
        <taxon>Asteraceae</taxon>
        <taxon>Asteroideae</taxon>
        <taxon>Anthemideae</taxon>
        <taxon>Anthemidinae</taxon>
        <taxon>Tanacetum</taxon>
    </lineage>
</organism>
<reference evidence="2" key="2">
    <citation type="submission" date="2022-01" db="EMBL/GenBank/DDBJ databases">
        <authorList>
            <person name="Yamashiro T."/>
            <person name="Shiraishi A."/>
            <person name="Satake H."/>
            <person name="Nakayama K."/>
        </authorList>
    </citation>
    <scope>NUCLEOTIDE SEQUENCE</scope>
</reference>
<sequence length="207" mass="23877">METTVKQKKEETFQVIVIDEIRILLASRHSPFMWIVHFKNIKYGLWTNASALETLGSLLNKCLLKGQLAMDKLRKTRIDILWGMFYRENVDYPSLIWEDIAYQIDHRREKKSRRVPILHSTGQIPPKKSRGKGSQWKKTADLTEESVDVSDKSELEPLIKRKTSSRRVLKKKATISFDDNIVPEPDIALELGKSISLTKAEEEAAAR</sequence>
<accession>A0ABQ5I2R1</accession>
<proteinExistence type="predicted"/>
<evidence type="ECO:0000313" key="2">
    <source>
        <dbReference type="EMBL" id="GJT94001.1"/>
    </source>
</evidence>